<dbReference type="InterPro" id="IPR033186">
    <property type="entry name" value="HerA_C"/>
</dbReference>
<dbReference type="Proteomes" id="UP000069526">
    <property type="component" value="Unassembled WGS sequence"/>
</dbReference>
<dbReference type="Pfam" id="PF05872">
    <property type="entry name" value="HerA_C"/>
    <property type="match status" value="1"/>
</dbReference>
<dbReference type="SUPFAM" id="SSF52540">
    <property type="entry name" value="P-loop containing nucleoside triphosphate hydrolases"/>
    <property type="match status" value="1"/>
</dbReference>
<organism evidence="2 3">
    <name type="scientific">Streptococcus suis</name>
    <dbReference type="NCBI Taxonomy" id="1307"/>
    <lineage>
        <taxon>Bacteria</taxon>
        <taxon>Bacillati</taxon>
        <taxon>Bacillota</taxon>
        <taxon>Bacilli</taxon>
        <taxon>Lactobacillales</taxon>
        <taxon>Streptococcaceae</taxon>
        <taxon>Streptococcus</taxon>
    </lineage>
</organism>
<dbReference type="Gene3D" id="3.40.50.300">
    <property type="entry name" value="P-loop containing nucleotide triphosphate hydrolases"/>
    <property type="match status" value="1"/>
</dbReference>
<protein>
    <submittedName>
        <fullName evidence="2">ATPase</fullName>
    </submittedName>
</protein>
<dbReference type="InterPro" id="IPR027417">
    <property type="entry name" value="P-loop_NTPase"/>
</dbReference>
<reference evidence="2 3" key="1">
    <citation type="submission" date="2016-02" db="EMBL/GenBank/DDBJ databases">
        <authorList>
            <consortium name="Pathogen Informatics"/>
        </authorList>
    </citation>
    <scope>NUCLEOTIDE SEQUENCE [LARGE SCALE GENOMIC DNA]</scope>
    <source>
        <strain evidence="2 3">SS1013</strain>
    </source>
</reference>
<evidence type="ECO:0000259" key="1">
    <source>
        <dbReference type="Pfam" id="PF05872"/>
    </source>
</evidence>
<name>A0A0Z8MR13_STRSU</name>
<accession>A0A0Z8MR13</accession>
<sequence>MSDVIAFGYGSSRVEMQLKWLNRHGIIAGATGTGKTVTLKVLAEQLSDAGIPILILSVPRFRV</sequence>
<gene>
    <name evidence="2" type="ORF">ERS132539_00553</name>
</gene>
<dbReference type="EMBL" id="FIJK01000008">
    <property type="protein sequence ID" value="CYW13592.1"/>
    <property type="molecule type" value="Genomic_DNA"/>
</dbReference>
<feature type="domain" description="Helicase HerA-like C-terminal" evidence="1">
    <location>
        <begin position="11"/>
        <end position="57"/>
    </location>
</feature>
<evidence type="ECO:0000313" key="2">
    <source>
        <dbReference type="EMBL" id="CYW13592.1"/>
    </source>
</evidence>
<dbReference type="AlphaFoldDB" id="A0A0Z8MR13"/>
<dbReference type="STRING" id="1321372.GCA_000478745_00783"/>
<proteinExistence type="predicted"/>
<evidence type="ECO:0000313" key="3">
    <source>
        <dbReference type="Proteomes" id="UP000069526"/>
    </source>
</evidence>